<dbReference type="SUPFAM" id="SSF46966">
    <property type="entry name" value="Spectrin repeat"/>
    <property type="match status" value="1"/>
</dbReference>
<sequence>LFMHDIESAWSLLDHAESERQSALTAELIRQERLEHMARKFERKAVLRESWLREMGSVLEDFDFGRSAAQVEAAVKKQQAIATDILPRNPL</sequence>
<evidence type="ECO:0000313" key="1">
    <source>
        <dbReference type="WBParaSite" id="ASIM_0000854501-mRNA-1"/>
    </source>
</evidence>
<organism evidence="1">
    <name type="scientific">Anisakis simplex</name>
    <name type="common">Herring worm</name>
    <dbReference type="NCBI Taxonomy" id="6269"/>
    <lineage>
        <taxon>Eukaryota</taxon>
        <taxon>Metazoa</taxon>
        <taxon>Ecdysozoa</taxon>
        <taxon>Nematoda</taxon>
        <taxon>Chromadorea</taxon>
        <taxon>Rhabditida</taxon>
        <taxon>Spirurina</taxon>
        <taxon>Ascaridomorpha</taxon>
        <taxon>Ascaridoidea</taxon>
        <taxon>Anisakidae</taxon>
        <taxon>Anisakis</taxon>
        <taxon>Anisakis simplex complex</taxon>
    </lineage>
</organism>
<dbReference type="AlphaFoldDB" id="A0A0M3JLL4"/>
<dbReference type="WBParaSite" id="ASIM_0000854501-mRNA-1">
    <property type="protein sequence ID" value="ASIM_0000854501-mRNA-1"/>
    <property type="gene ID" value="ASIM_0000854501"/>
</dbReference>
<dbReference type="Gene3D" id="1.20.58.60">
    <property type="match status" value="1"/>
</dbReference>
<name>A0A0M3JLL4_ANISI</name>
<reference evidence="1" key="1">
    <citation type="submission" date="2017-02" db="UniProtKB">
        <authorList>
            <consortium name="WormBaseParasite"/>
        </authorList>
    </citation>
    <scope>IDENTIFICATION</scope>
</reference>
<accession>A0A0M3JLL4</accession>
<protein>
    <submittedName>
        <fullName evidence="1">Lipase modulator</fullName>
    </submittedName>
</protein>
<dbReference type="PANTHER" id="PTHR11915">
    <property type="entry name" value="SPECTRIN/FILAMIN RELATED CYTOSKELETAL PROTEIN"/>
    <property type="match status" value="1"/>
</dbReference>
<proteinExistence type="predicted"/>